<dbReference type="AlphaFoldDB" id="W4JRL8"/>
<gene>
    <name evidence="1" type="ORF">HETIRDRAFT_164357</name>
</gene>
<accession>W4JRL8</accession>
<sequence length="61" mass="6749">MVLLLFHAKQSPYHPLLGSCRCPAACCTFEHSDILTCDCHRGSWRSEGMSKVPVPGSTMRV</sequence>
<dbReference type="InParanoid" id="W4JRL8"/>
<dbReference type="KEGG" id="hir:HETIRDRAFT_164357"/>
<organism evidence="1 2">
    <name type="scientific">Heterobasidion irregulare (strain TC 32-1)</name>
    <dbReference type="NCBI Taxonomy" id="747525"/>
    <lineage>
        <taxon>Eukaryota</taxon>
        <taxon>Fungi</taxon>
        <taxon>Dikarya</taxon>
        <taxon>Basidiomycota</taxon>
        <taxon>Agaricomycotina</taxon>
        <taxon>Agaricomycetes</taxon>
        <taxon>Russulales</taxon>
        <taxon>Bondarzewiaceae</taxon>
        <taxon>Heterobasidion</taxon>
        <taxon>Heterobasidion annosum species complex</taxon>
    </lineage>
</organism>
<evidence type="ECO:0000313" key="2">
    <source>
        <dbReference type="Proteomes" id="UP000030671"/>
    </source>
</evidence>
<reference evidence="1 2" key="1">
    <citation type="journal article" date="2012" name="New Phytol.">
        <title>Insight into trade-off between wood decay and parasitism from the genome of a fungal forest pathogen.</title>
        <authorList>
            <person name="Olson A."/>
            <person name="Aerts A."/>
            <person name="Asiegbu F."/>
            <person name="Belbahri L."/>
            <person name="Bouzid O."/>
            <person name="Broberg A."/>
            <person name="Canback B."/>
            <person name="Coutinho P.M."/>
            <person name="Cullen D."/>
            <person name="Dalman K."/>
            <person name="Deflorio G."/>
            <person name="van Diepen L.T."/>
            <person name="Dunand C."/>
            <person name="Duplessis S."/>
            <person name="Durling M."/>
            <person name="Gonthier P."/>
            <person name="Grimwood J."/>
            <person name="Fossdal C.G."/>
            <person name="Hansson D."/>
            <person name="Henrissat B."/>
            <person name="Hietala A."/>
            <person name="Himmelstrand K."/>
            <person name="Hoffmeister D."/>
            <person name="Hogberg N."/>
            <person name="James T.Y."/>
            <person name="Karlsson M."/>
            <person name="Kohler A."/>
            <person name="Kues U."/>
            <person name="Lee Y.H."/>
            <person name="Lin Y.C."/>
            <person name="Lind M."/>
            <person name="Lindquist E."/>
            <person name="Lombard V."/>
            <person name="Lucas S."/>
            <person name="Lunden K."/>
            <person name="Morin E."/>
            <person name="Murat C."/>
            <person name="Park J."/>
            <person name="Raffaello T."/>
            <person name="Rouze P."/>
            <person name="Salamov A."/>
            <person name="Schmutz J."/>
            <person name="Solheim H."/>
            <person name="Stahlberg J."/>
            <person name="Velez H."/>
            <person name="de Vries R.P."/>
            <person name="Wiebenga A."/>
            <person name="Woodward S."/>
            <person name="Yakovlev I."/>
            <person name="Garbelotto M."/>
            <person name="Martin F."/>
            <person name="Grigoriev I.V."/>
            <person name="Stenlid J."/>
        </authorList>
    </citation>
    <scope>NUCLEOTIDE SEQUENCE [LARGE SCALE GENOMIC DNA]</scope>
    <source>
        <strain evidence="1 2">TC 32-1</strain>
    </source>
</reference>
<dbReference type="RefSeq" id="XP_009552922.1">
    <property type="nucleotide sequence ID" value="XM_009554627.1"/>
</dbReference>
<proteinExistence type="predicted"/>
<name>W4JRL8_HETIT</name>
<keyword evidence="2" id="KW-1185">Reference proteome</keyword>
<dbReference type="GeneID" id="20667913"/>
<dbReference type="EMBL" id="KI925466">
    <property type="protein sequence ID" value="ETW75516.1"/>
    <property type="molecule type" value="Genomic_DNA"/>
</dbReference>
<dbReference type="HOGENOM" id="CLU_2922882_0_0_1"/>
<evidence type="ECO:0000313" key="1">
    <source>
        <dbReference type="EMBL" id="ETW75516.1"/>
    </source>
</evidence>
<protein>
    <submittedName>
        <fullName evidence="1">Uncharacterized protein</fullName>
    </submittedName>
</protein>
<dbReference type="Proteomes" id="UP000030671">
    <property type="component" value="Unassembled WGS sequence"/>
</dbReference>